<dbReference type="NCBIfam" id="NF004123">
    <property type="entry name" value="PRK05610.1"/>
    <property type="match status" value="1"/>
</dbReference>
<dbReference type="GO" id="GO:0003735">
    <property type="term" value="F:structural constituent of ribosome"/>
    <property type="evidence" value="ECO:0007669"/>
    <property type="project" value="InterPro"/>
</dbReference>
<evidence type="ECO:0000313" key="5">
    <source>
        <dbReference type="Proteomes" id="UP000177006"/>
    </source>
</evidence>
<dbReference type="GO" id="GO:0006412">
    <property type="term" value="P:translation"/>
    <property type="evidence" value="ECO:0007669"/>
    <property type="project" value="InterPro"/>
</dbReference>
<evidence type="ECO:0000256" key="3">
    <source>
        <dbReference type="ARBA" id="ARBA00023274"/>
    </source>
</evidence>
<dbReference type="PANTHER" id="PTHR10744:SF1">
    <property type="entry name" value="SMALL RIBOSOMAL SUBUNIT PROTEIN US17M"/>
    <property type="match status" value="1"/>
</dbReference>
<dbReference type="Proteomes" id="UP000177006">
    <property type="component" value="Unassembled WGS sequence"/>
</dbReference>
<dbReference type="SUPFAM" id="SSF50249">
    <property type="entry name" value="Nucleic acid-binding proteins"/>
    <property type="match status" value="1"/>
</dbReference>
<dbReference type="InterPro" id="IPR012340">
    <property type="entry name" value="NA-bd_OB-fold"/>
</dbReference>
<protein>
    <submittedName>
        <fullName evidence="4">30S ribosomal protein S17</fullName>
    </submittedName>
</protein>
<keyword evidence="3" id="KW-0687">Ribonucleoprotein</keyword>
<comment type="similarity">
    <text evidence="1">Belongs to the universal ribosomal protein uS17 family.</text>
</comment>
<name>A0A1F5E906_9BACT</name>
<dbReference type="InterPro" id="IPR000266">
    <property type="entry name" value="Ribosomal_uS17"/>
</dbReference>
<gene>
    <name evidence="4" type="ORF">A2160_06325</name>
</gene>
<sequence>MEKTATVKVDTMWQHPVYKKRVKRSKKYLVHDELGVRVGQTVRFGEIRPISKRKRWRILEVIE</sequence>
<comment type="caution">
    <text evidence="4">The sequence shown here is derived from an EMBL/GenBank/DDBJ whole genome shotgun (WGS) entry which is preliminary data.</text>
</comment>
<dbReference type="PANTHER" id="PTHR10744">
    <property type="entry name" value="40S RIBOSOMAL PROTEIN S11 FAMILY MEMBER"/>
    <property type="match status" value="1"/>
</dbReference>
<dbReference type="Pfam" id="PF00366">
    <property type="entry name" value="Ribosomal_S17"/>
    <property type="match status" value="1"/>
</dbReference>
<dbReference type="AlphaFoldDB" id="A0A1F5E906"/>
<dbReference type="EMBL" id="MEZK01000004">
    <property type="protein sequence ID" value="OGD63831.1"/>
    <property type="molecule type" value="Genomic_DNA"/>
</dbReference>
<dbReference type="CDD" id="cd00364">
    <property type="entry name" value="Ribosomal_uS17"/>
    <property type="match status" value="1"/>
</dbReference>
<dbReference type="Gene3D" id="2.40.50.140">
    <property type="entry name" value="Nucleic acid-binding proteins"/>
    <property type="match status" value="1"/>
</dbReference>
<keyword evidence="2 4" id="KW-0689">Ribosomal protein</keyword>
<evidence type="ECO:0000313" key="4">
    <source>
        <dbReference type="EMBL" id="OGD63831.1"/>
    </source>
</evidence>
<organism evidence="4 5">
    <name type="scientific">Candidatus Beckwithbacteria bacterium RBG_13_42_9</name>
    <dbReference type="NCBI Taxonomy" id="1797457"/>
    <lineage>
        <taxon>Bacteria</taxon>
        <taxon>Candidatus Beckwithiibacteriota</taxon>
    </lineage>
</organism>
<dbReference type="PRINTS" id="PR00973">
    <property type="entry name" value="RIBOSOMALS17"/>
</dbReference>
<reference evidence="4 5" key="1">
    <citation type="journal article" date="2016" name="Nat. Commun.">
        <title>Thousands of microbial genomes shed light on interconnected biogeochemical processes in an aquifer system.</title>
        <authorList>
            <person name="Anantharaman K."/>
            <person name="Brown C.T."/>
            <person name="Hug L.A."/>
            <person name="Sharon I."/>
            <person name="Castelle C.J."/>
            <person name="Probst A.J."/>
            <person name="Thomas B.C."/>
            <person name="Singh A."/>
            <person name="Wilkins M.J."/>
            <person name="Karaoz U."/>
            <person name="Brodie E.L."/>
            <person name="Williams K.H."/>
            <person name="Hubbard S.S."/>
            <person name="Banfield J.F."/>
        </authorList>
    </citation>
    <scope>NUCLEOTIDE SEQUENCE [LARGE SCALE GENOMIC DNA]</scope>
</reference>
<proteinExistence type="inferred from homology"/>
<evidence type="ECO:0000256" key="2">
    <source>
        <dbReference type="ARBA" id="ARBA00022980"/>
    </source>
</evidence>
<accession>A0A1F5E906</accession>
<dbReference type="GO" id="GO:0022627">
    <property type="term" value="C:cytosolic small ribosomal subunit"/>
    <property type="evidence" value="ECO:0007669"/>
    <property type="project" value="TreeGrafter"/>
</dbReference>
<dbReference type="STRING" id="1797457.A2160_06325"/>
<evidence type="ECO:0000256" key="1">
    <source>
        <dbReference type="ARBA" id="ARBA00010254"/>
    </source>
</evidence>